<feature type="compositionally biased region" description="Polar residues" evidence="1">
    <location>
        <begin position="690"/>
        <end position="711"/>
    </location>
</feature>
<dbReference type="Gene3D" id="1.10.510.10">
    <property type="entry name" value="Transferase(Phosphotransferase) domain 1"/>
    <property type="match status" value="1"/>
</dbReference>
<evidence type="ECO:0000256" key="1">
    <source>
        <dbReference type="SAM" id="MobiDB-lite"/>
    </source>
</evidence>
<comment type="caution">
    <text evidence="2">The sequence shown here is derived from an EMBL/GenBank/DDBJ whole genome shotgun (WGS) entry which is preliminary data.</text>
</comment>
<feature type="compositionally biased region" description="Basic residues" evidence="1">
    <location>
        <begin position="925"/>
        <end position="936"/>
    </location>
</feature>
<dbReference type="AlphaFoldDB" id="K9FY52"/>
<evidence type="ECO:0000313" key="3">
    <source>
        <dbReference type="Proteomes" id="UP000009882"/>
    </source>
</evidence>
<evidence type="ECO:0000313" key="2">
    <source>
        <dbReference type="EMBL" id="EKV07638.1"/>
    </source>
</evidence>
<sequence length="950" mass="111090">MADHNSPDYKFLYLQTEERRRQAEDEGRQEKERRERAEEEGRQEKERRERAEEEGRQEKERRERAEEEGRQEKERRERAEEEGRQEKERRERAEEEGRQEKERRERAEEEGRQEKERRERAEEEGRQEKERRERAEEEGRQEKERRERAEEEGRQEKERRERAEEEGRQEKERRERAEEEGRQEKERRERAEEEGRQEKERRERAEEEGRQEKERRERAEEEGRQEKERRERAEEEGRQEKERRERAEEEGRQEKERRERAEERTQPTTFVDFLRLSHNLLSRPLRVETPSRSTRGKVPLPTGKYCPTRLEHWTDCSEQQSVLYRTVCSFLQLVPGGAPRLFSSLQELEGLAQQFSYTPISSEQELEAYERLAVEKHVYHIIAELCKIPAACEEFGLGHGIRLSNHTNSLTENTAIETDTSQPSSTYHPRPDQIYIHRADGITETILTTVEYKPPHKLPVAALRTGLRPMNLWNDLVRSNKIPTNQEAKLRYNAARLSCSALVQEYHVMIQEGLEFSYVTNGIARVLLRVPYDNPSTLEYFLCDPNSEIISEDGDFFQQPRTSVARTLCLCLMAFRSPIRDQEWRNSVRPRLRTWETSFNHARSQLSNTELEQIAIHSDSTTMDFPSPESGSSYALPSSSPDSPTTDGRRVPTRSYATCAPPNEQHRSQSPELSDSDPNHATGRKRGFSQVMSSPSARQATGRSESSQYQCNQSQRHNAQFCTQQCLLGLQTGGILDDRCPNVTLHRQGGDTFKHLIKSEDLVNLIKAELDENIDRCIPFGRRGSYGAPFKLTCAAYGYTVIGKGTTSGLWKEVSGEAQVYHILRKVQGSAVPVFLGTVDLAKIYFLHRAGEIRHMLLMGWGGESISTMELSPLLREEIRKSCKEIRSLGIIHEDFRHDNVLWNEELGRALIIDFHRISLRNRPNRHRLQNSKRRHCGTEAKPTKRLRVP</sequence>
<gene>
    <name evidence="2" type="ORF">PDIG_71740</name>
</gene>
<feature type="compositionally biased region" description="Low complexity" evidence="1">
    <location>
        <begin position="627"/>
        <end position="646"/>
    </location>
</feature>
<feature type="region of interest" description="Disordered" evidence="1">
    <location>
        <begin position="1"/>
        <end position="266"/>
    </location>
</feature>
<dbReference type="OMA" id="RPMNFWQ"/>
<dbReference type="STRING" id="1170229.K9FY52"/>
<dbReference type="InParanoid" id="K9FY52"/>
<dbReference type="InterPro" id="IPR011009">
    <property type="entry name" value="Kinase-like_dom_sf"/>
</dbReference>
<dbReference type="EMBL" id="AKCT01000259">
    <property type="protein sequence ID" value="EKV07638.1"/>
    <property type="molecule type" value="Genomic_DNA"/>
</dbReference>
<dbReference type="InterPro" id="IPR052293">
    <property type="entry name" value="SRRP"/>
</dbReference>
<dbReference type="HOGENOM" id="CLU_010672_2_1_1"/>
<dbReference type="eggNOG" id="ENOG502SJ0M">
    <property type="taxonomic scope" value="Eukaryota"/>
</dbReference>
<evidence type="ECO:0008006" key="4">
    <source>
        <dbReference type="Google" id="ProtNLM"/>
    </source>
</evidence>
<dbReference type="PANTHER" id="PTHR12239:SF41">
    <property type="entry name" value="MEMBRANE ASSOCIATED PROTEIN, PUTATIVE-RELATED"/>
    <property type="match status" value="1"/>
</dbReference>
<dbReference type="Proteomes" id="UP000009882">
    <property type="component" value="Unassembled WGS sequence"/>
</dbReference>
<feature type="region of interest" description="Disordered" evidence="1">
    <location>
        <begin position="620"/>
        <end position="711"/>
    </location>
</feature>
<reference evidence="3" key="1">
    <citation type="journal article" date="2012" name="BMC Genomics">
        <title>Genome sequence of the necrotrophic fungus Penicillium digitatum, the main postharvest pathogen of citrus.</title>
        <authorList>
            <person name="Marcet-Houben M."/>
            <person name="Ballester A.-R."/>
            <person name="de la Fuente B."/>
            <person name="Harries E."/>
            <person name="Marcos J.F."/>
            <person name="Gonzalez-Candelas L."/>
            <person name="Gabaldon T."/>
        </authorList>
    </citation>
    <scope>NUCLEOTIDE SEQUENCE [LARGE SCALE GENOMIC DNA]</scope>
    <source>
        <strain evidence="3">PHI26 / CECT 20796</strain>
    </source>
</reference>
<dbReference type="PANTHER" id="PTHR12239">
    <property type="entry name" value="PROTEIN CBG20215-RELATED"/>
    <property type="match status" value="1"/>
</dbReference>
<organism evidence="2 3">
    <name type="scientific">Penicillium digitatum (strain PHI26 / CECT 20796)</name>
    <name type="common">Green mold</name>
    <dbReference type="NCBI Taxonomy" id="1170229"/>
    <lineage>
        <taxon>Eukaryota</taxon>
        <taxon>Fungi</taxon>
        <taxon>Dikarya</taxon>
        <taxon>Ascomycota</taxon>
        <taxon>Pezizomycotina</taxon>
        <taxon>Eurotiomycetes</taxon>
        <taxon>Eurotiomycetidae</taxon>
        <taxon>Eurotiales</taxon>
        <taxon>Aspergillaceae</taxon>
        <taxon>Penicillium</taxon>
    </lineage>
</organism>
<keyword evidence="3" id="KW-1185">Reference proteome</keyword>
<dbReference type="OrthoDB" id="2156052at2759"/>
<dbReference type="SUPFAM" id="SSF56112">
    <property type="entry name" value="Protein kinase-like (PK-like)"/>
    <property type="match status" value="1"/>
</dbReference>
<protein>
    <recommendedName>
        <fullName evidence="4">Protein kinase domain-containing protein</fullName>
    </recommendedName>
</protein>
<name>K9FY52_PEND2</name>
<feature type="compositionally biased region" description="Basic and acidic residues" evidence="1">
    <location>
        <begin position="16"/>
        <end position="265"/>
    </location>
</feature>
<feature type="region of interest" description="Disordered" evidence="1">
    <location>
        <begin position="925"/>
        <end position="950"/>
    </location>
</feature>
<proteinExistence type="predicted"/>
<accession>K9FY52</accession>